<reference evidence="2" key="1">
    <citation type="submission" date="2018-09" db="EMBL/GenBank/DDBJ databases">
        <authorList>
            <person name="Livingstone P.G."/>
            <person name="Whitworth D.E."/>
        </authorList>
    </citation>
    <scope>NUCLEOTIDE SEQUENCE [LARGE SCALE GENOMIC DNA]</scope>
    <source>
        <strain evidence="2">AB050A</strain>
    </source>
</reference>
<organism evidence="1 2">
    <name type="scientific">Corallococcus aberystwythensis</name>
    <dbReference type="NCBI Taxonomy" id="2316722"/>
    <lineage>
        <taxon>Bacteria</taxon>
        <taxon>Pseudomonadati</taxon>
        <taxon>Myxococcota</taxon>
        <taxon>Myxococcia</taxon>
        <taxon>Myxococcales</taxon>
        <taxon>Cystobacterineae</taxon>
        <taxon>Myxococcaceae</taxon>
        <taxon>Corallococcus</taxon>
    </lineage>
</organism>
<evidence type="ECO:0000313" key="1">
    <source>
        <dbReference type="EMBL" id="RKH49653.1"/>
    </source>
</evidence>
<accession>A0A3A8NZY5</accession>
<dbReference type="InterPro" id="IPR007544">
    <property type="entry name" value="ENCAP"/>
</dbReference>
<protein>
    <submittedName>
        <fullName evidence="1">Bacteriocin</fullName>
    </submittedName>
</protein>
<keyword evidence="2" id="KW-1185">Reference proteome</keyword>
<dbReference type="Pfam" id="PF04454">
    <property type="entry name" value="Linocin_M18"/>
    <property type="match status" value="1"/>
</dbReference>
<feature type="non-terminal residue" evidence="1">
    <location>
        <position position="44"/>
    </location>
</feature>
<gene>
    <name evidence="1" type="ORF">D7W81_41435</name>
</gene>
<dbReference type="Gene3D" id="3.30.2400.30">
    <property type="match status" value="1"/>
</dbReference>
<comment type="caution">
    <text evidence="1">The sequence shown here is derived from an EMBL/GenBank/DDBJ whole genome shotgun (WGS) entry which is preliminary data.</text>
</comment>
<dbReference type="RefSeq" id="WP_167508155.1">
    <property type="nucleotide sequence ID" value="NZ_RAWK01000562.1"/>
</dbReference>
<evidence type="ECO:0000313" key="2">
    <source>
        <dbReference type="Proteomes" id="UP000267003"/>
    </source>
</evidence>
<dbReference type="Proteomes" id="UP000267003">
    <property type="component" value="Unassembled WGS sequence"/>
</dbReference>
<dbReference type="AlphaFoldDB" id="A0A3A8NZY5"/>
<dbReference type="EMBL" id="RAWK01000562">
    <property type="protein sequence ID" value="RKH49653.1"/>
    <property type="molecule type" value="Genomic_DNA"/>
</dbReference>
<sequence>MPDFLGHAENPLREEEWARLNETVIQVARRSLVGRRILDIYGPL</sequence>
<proteinExistence type="predicted"/>
<name>A0A3A8NZY5_9BACT</name>